<protein>
    <submittedName>
        <fullName evidence="1">Uncharacterized protein</fullName>
    </submittedName>
</protein>
<evidence type="ECO:0000313" key="2">
    <source>
        <dbReference type="Proteomes" id="UP000487268"/>
    </source>
</evidence>
<reference evidence="1 2" key="1">
    <citation type="submission" date="2019-10" db="EMBL/GenBank/DDBJ databases">
        <title>Actinomadura rubteroloni sp. nov. and Actinomadura macrotermitis sp. nov., isolated from the gut of fungus growing-termite Macrotermes natalensis.</title>
        <authorList>
            <person name="Benndorf R."/>
            <person name="Martin K."/>
            <person name="Kuefner M."/>
            <person name="De Beer W."/>
            <person name="Kaster A.-K."/>
            <person name="Vollmers J."/>
            <person name="Poulsen M."/>
            <person name="Beemelmanns C."/>
        </authorList>
    </citation>
    <scope>NUCLEOTIDE SEQUENCE [LARGE SCALE GENOMIC DNA]</scope>
    <source>
        <strain evidence="1 2">RB68</strain>
    </source>
</reference>
<comment type="caution">
    <text evidence="1">The sequence shown here is derived from an EMBL/GenBank/DDBJ whole genome shotgun (WGS) entry which is preliminary data.</text>
</comment>
<keyword evidence="2" id="KW-1185">Reference proteome</keyword>
<dbReference type="Proteomes" id="UP000487268">
    <property type="component" value="Unassembled WGS sequence"/>
</dbReference>
<proteinExistence type="predicted"/>
<organism evidence="1 2">
    <name type="scientific">Actinomadura macrotermitis</name>
    <dbReference type="NCBI Taxonomy" id="2585200"/>
    <lineage>
        <taxon>Bacteria</taxon>
        <taxon>Bacillati</taxon>
        <taxon>Actinomycetota</taxon>
        <taxon>Actinomycetes</taxon>
        <taxon>Streptosporangiales</taxon>
        <taxon>Thermomonosporaceae</taxon>
        <taxon>Actinomadura</taxon>
    </lineage>
</organism>
<dbReference type="EMBL" id="WEGH01000002">
    <property type="protein sequence ID" value="MQY05486.1"/>
    <property type="molecule type" value="Genomic_DNA"/>
</dbReference>
<dbReference type="AlphaFoldDB" id="A0A7K0BWN0"/>
<name>A0A7K0BWN0_9ACTN</name>
<sequence length="34" mass="3948">MIHPEFSQAIAKDRVKELRAQAKADRRAAQARKR</sequence>
<accession>A0A7K0BWN0</accession>
<evidence type="ECO:0000313" key="1">
    <source>
        <dbReference type="EMBL" id="MQY05486.1"/>
    </source>
</evidence>
<gene>
    <name evidence="1" type="ORF">ACRB68_35620</name>
</gene>